<dbReference type="EMBL" id="LR796568">
    <property type="protein sequence ID" value="CAB4151418.1"/>
    <property type="molecule type" value="Genomic_DNA"/>
</dbReference>
<name>A0A6J5MY32_9CAUD</name>
<evidence type="ECO:0008006" key="2">
    <source>
        <dbReference type="Google" id="ProtNLM"/>
    </source>
</evidence>
<sequence length="241" mass="28831">MNKLAGIWNVWDGDEHLRRSIELIKDHLDAVIVIYQNMSNIGEIYEPNIPFDILDFNEFYIPRLDASAQWNETMKRNRGLQLAKMIGCTHFIQMDCDEMYFPHHFEAAKQIVYEKNLDASYCRLKTYYKYPTKQLVPDEDYFVPFIHKIYPETIMCNDRRYPAFADPTRRTNTFEIHEEIDWLRMHHYSFVRESIARKLRNSSSASAFAGQYHLWDQFETSGEMIHFKNHTTIDVPNHFDL</sequence>
<proteinExistence type="predicted"/>
<gene>
    <name evidence="1" type="ORF">UFOVP595_15</name>
</gene>
<reference evidence="1" key="1">
    <citation type="submission" date="2020-04" db="EMBL/GenBank/DDBJ databases">
        <authorList>
            <person name="Chiriac C."/>
            <person name="Salcher M."/>
            <person name="Ghai R."/>
            <person name="Kavagutti S V."/>
        </authorList>
    </citation>
    <scope>NUCLEOTIDE SEQUENCE</scope>
</reference>
<accession>A0A6J5MY32</accession>
<evidence type="ECO:0000313" key="1">
    <source>
        <dbReference type="EMBL" id="CAB4151418.1"/>
    </source>
</evidence>
<protein>
    <recommendedName>
        <fullName evidence="2">Glycosyltransferase</fullName>
    </recommendedName>
</protein>
<organism evidence="1">
    <name type="scientific">uncultured Caudovirales phage</name>
    <dbReference type="NCBI Taxonomy" id="2100421"/>
    <lineage>
        <taxon>Viruses</taxon>
        <taxon>Duplodnaviria</taxon>
        <taxon>Heunggongvirae</taxon>
        <taxon>Uroviricota</taxon>
        <taxon>Caudoviricetes</taxon>
        <taxon>Peduoviridae</taxon>
        <taxon>Maltschvirus</taxon>
        <taxon>Maltschvirus maltsch</taxon>
    </lineage>
</organism>